<evidence type="ECO:0000259" key="2">
    <source>
        <dbReference type="Pfam" id="PF05448"/>
    </source>
</evidence>
<dbReference type="InterPro" id="IPR039069">
    <property type="entry name" value="CE7"/>
</dbReference>
<name>A0ABS7HW09_9MICO</name>
<reference evidence="3 4" key="1">
    <citation type="journal article" date="2021" name="MBio">
        <title>Poor Competitiveness of Bradyrhizobium in Pigeon Pea Root Colonization in Indian Soils.</title>
        <authorList>
            <person name="Chalasani D."/>
            <person name="Basu A."/>
            <person name="Pullabhotla S.V.S.R.N."/>
            <person name="Jorrin B."/>
            <person name="Neal A.L."/>
            <person name="Poole P.S."/>
            <person name="Podile A.R."/>
            <person name="Tkacz A."/>
        </authorList>
    </citation>
    <scope>NUCLEOTIDE SEQUENCE [LARGE SCALE GENOMIC DNA]</scope>
    <source>
        <strain evidence="3 4">HU12</strain>
    </source>
</reference>
<dbReference type="Pfam" id="PF05448">
    <property type="entry name" value="AXE1"/>
    <property type="match status" value="1"/>
</dbReference>
<dbReference type="EMBL" id="JAEUAX010000002">
    <property type="protein sequence ID" value="MBW9109218.1"/>
    <property type="molecule type" value="Genomic_DNA"/>
</dbReference>
<accession>A0ABS7HW09</accession>
<gene>
    <name evidence="3" type="ORF">JNB61_05510</name>
</gene>
<feature type="domain" description="Acetyl xylan esterase" evidence="2">
    <location>
        <begin position="13"/>
        <end position="310"/>
    </location>
</feature>
<dbReference type="InterPro" id="IPR008391">
    <property type="entry name" value="AXE1_dom"/>
</dbReference>
<feature type="region of interest" description="Disordered" evidence="1">
    <location>
        <begin position="312"/>
        <end position="337"/>
    </location>
</feature>
<dbReference type="PANTHER" id="PTHR40111">
    <property type="entry name" value="CEPHALOSPORIN-C DEACETYLASE"/>
    <property type="match status" value="1"/>
</dbReference>
<sequence>MRGETAVVDMPTTQTEPADFDAFWAETLAETRRHPLDVTVEPRPTRLAVIDVFDVTFRGFGGTRIHAWLRIPRGVSGPMPGLVQFFGYGNGRGHALRDLRWAAAGYAHLVVDARGQGHGDTDDDAPDGGPSAGGFLTRGLRSPREYYYRRVYADAVRAVEALRSLAPVDPQRVGTVGASQGGGISLAVAGLVPDLAVAIIQAPFLCELDRAAELSTEFPYSLLTQYFADRRLDTATALDTLRYFDGVNHAKRAKAPALLSTGLMDDITPPASVLPAFTAYAGEKQIVLWPYNGHEAGGDLDEENALDFAAAHLAPGSRPTATHPTGADGAPHLSEES</sequence>
<dbReference type="SUPFAM" id="SSF53474">
    <property type="entry name" value="alpha/beta-Hydrolases"/>
    <property type="match status" value="1"/>
</dbReference>
<evidence type="ECO:0000313" key="4">
    <source>
        <dbReference type="Proteomes" id="UP000777440"/>
    </source>
</evidence>
<feature type="region of interest" description="Disordered" evidence="1">
    <location>
        <begin position="115"/>
        <end position="137"/>
    </location>
</feature>
<dbReference type="Proteomes" id="UP000777440">
    <property type="component" value="Unassembled WGS sequence"/>
</dbReference>
<dbReference type="Gene3D" id="3.40.50.1820">
    <property type="entry name" value="alpha/beta hydrolase"/>
    <property type="match status" value="1"/>
</dbReference>
<proteinExistence type="predicted"/>
<evidence type="ECO:0000256" key="1">
    <source>
        <dbReference type="SAM" id="MobiDB-lite"/>
    </source>
</evidence>
<keyword evidence="4" id="KW-1185">Reference proteome</keyword>
<dbReference type="PANTHER" id="PTHR40111:SF1">
    <property type="entry name" value="CEPHALOSPORIN-C DEACETYLASE"/>
    <property type="match status" value="1"/>
</dbReference>
<organism evidence="3 4">
    <name type="scientific">Microbacterium ureisolvens</name>
    <dbReference type="NCBI Taxonomy" id="2781186"/>
    <lineage>
        <taxon>Bacteria</taxon>
        <taxon>Bacillati</taxon>
        <taxon>Actinomycetota</taxon>
        <taxon>Actinomycetes</taxon>
        <taxon>Micrococcales</taxon>
        <taxon>Microbacteriaceae</taxon>
        <taxon>Microbacterium</taxon>
    </lineage>
</organism>
<dbReference type="InterPro" id="IPR029058">
    <property type="entry name" value="AB_hydrolase_fold"/>
</dbReference>
<comment type="caution">
    <text evidence="3">The sequence shown here is derived from an EMBL/GenBank/DDBJ whole genome shotgun (WGS) entry which is preliminary data.</text>
</comment>
<protein>
    <submittedName>
        <fullName evidence="3">Acetylxylan esterase</fullName>
    </submittedName>
</protein>
<evidence type="ECO:0000313" key="3">
    <source>
        <dbReference type="EMBL" id="MBW9109218.1"/>
    </source>
</evidence>